<comment type="caution">
    <text evidence="8">The sequence shown here is derived from an EMBL/GenBank/DDBJ whole genome shotgun (WGS) entry which is preliminary data.</text>
</comment>
<dbReference type="Proteomes" id="UP000238949">
    <property type="component" value="Unassembled WGS sequence"/>
</dbReference>
<dbReference type="PROSITE" id="PS50850">
    <property type="entry name" value="MFS"/>
    <property type="match status" value="1"/>
</dbReference>
<dbReference type="PANTHER" id="PTHR19432:SF35">
    <property type="entry name" value="SOLUTE CARRIER FAMILY 45 MEMBER 3 ISOFORM X1"/>
    <property type="match status" value="1"/>
</dbReference>
<keyword evidence="9" id="KW-1185">Reference proteome</keyword>
<feature type="domain" description="Major facilitator superfamily (MFS) profile" evidence="7">
    <location>
        <begin position="241"/>
        <end position="445"/>
    </location>
</feature>
<reference evidence="9" key="1">
    <citation type="journal article" date="2020" name="Int. J. Syst. Evol. Microbiol.">
        <title>Alteromonas alba sp. nov., a marine bacterium isolated from the seawater of the West Pacific Ocean.</title>
        <authorList>
            <person name="Sun C."/>
            <person name="Wu Y.-H."/>
            <person name="Xamxidin M."/>
            <person name="Cheng H."/>
            <person name="Xu X.-W."/>
        </authorList>
    </citation>
    <scope>NUCLEOTIDE SEQUENCE [LARGE SCALE GENOMIC DNA]</scope>
    <source>
        <strain evidence="9">190</strain>
    </source>
</reference>
<evidence type="ECO:0000256" key="6">
    <source>
        <dbReference type="SAM" id="Phobius"/>
    </source>
</evidence>
<dbReference type="GO" id="GO:0022857">
    <property type="term" value="F:transmembrane transporter activity"/>
    <property type="evidence" value="ECO:0007669"/>
    <property type="project" value="InterPro"/>
</dbReference>
<gene>
    <name evidence="8" type="ORF">C6Y40_12100</name>
</gene>
<feature type="transmembrane region" description="Helical" evidence="6">
    <location>
        <begin position="143"/>
        <end position="169"/>
    </location>
</feature>
<feature type="transmembrane region" description="Helical" evidence="6">
    <location>
        <begin position="320"/>
        <end position="336"/>
    </location>
</feature>
<dbReference type="Gene3D" id="1.20.1250.20">
    <property type="entry name" value="MFS general substrate transporter like domains"/>
    <property type="match status" value="2"/>
</dbReference>
<feature type="transmembrane region" description="Helical" evidence="6">
    <location>
        <begin position="105"/>
        <end position="123"/>
    </location>
</feature>
<dbReference type="GO" id="GO:0016020">
    <property type="term" value="C:membrane"/>
    <property type="evidence" value="ECO:0007669"/>
    <property type="project" value="UniProtKB-SubCell"/>
</dbReference>
<evidence type="ECO:0000313" key="8">
    <source>
        <dbReference type="EMBL" id="PRO73356.1"/>
    </source>
</evidence>
<name>A0A2S9VA80_9ALTE</name>
<dbReference type="InterPro" id="IPR020846">
    <property type="entry name" value="MFS_dom"/>
</dbReference>
<feature type="transmembrane region" description="Helical" evidence="6">
    <location>
        <begin position="287"/>
        <end position="308"/>
    </location>
</feature>
<protein>
    <submittedName>
        <fullName evidence="8">MFS transporter</fullName>
    </submittedName>
</protein>
<evidence type="ECO:0000256" key="1">
    <source>
        <dbReference type="ARBA" id="ARBA00004141"/>
    </source>
</evidence>
<feature type="transmembrane region" description="Helical" evidence="6">
    <location>
        <begin position="12"/>
        <end position="31"/>
    </location>
</feature>
<keyword evidence="5 6" id="KW-0472">Membrane</keyword>
<keyword evidence="2" id="KW-0813">Transport</keyword>
<comment type="subcellular location">
    <subcellularLocation>
        <location evidence="1">Membrane</location>
        <topology evidence="1">Multi-pass membrane protein</topology>
    </subcellularLocation>
</comment>
<keyword evidence="4 6" id="KW-1133">Transmembrane helix</keyword>
<feature type="transmembrane region" description="Helical" evidence="6">
    <location>
        <begin position="181"/>
        <end position="202"/>
    </location>
</feature>
<accession>A0A2S9VA80</accession>
<dbReference type="RefSeq" id="WP_105934818.1">
    <property type="nucleotide sequence ID" value="NZ_PVNP01000124.1"/>
</dbReference>
<evidence type="ECO:0000256" key="5">
    <source>
        <dbReference type="ARBA" id="ARBA00023136"/>
    </source>
</evidence>
<evidence type="ECO:0000259" key="7">
    <source>
        <dbReference type="PROSITE" id="PS50850"/>
    </source>
</evidence>
<dbReference type="PANTHER" id="PTHR19432">
    <property type="entry name" value="SUGAR TRANSPORTER"/>
    <property type="match status" value="1"/>
</dbReference>
<dbReference type="SUPFAM" id="SSF103473">
    <property type="entry name" value="MFS general substrate transporter"/>
    <property type="match status" value="1"/>
</dbReference>
<feature type="transmembrane region" description="Helical" evidence="6">
    <location>
        <begin position="51"/>
        <end position="71"/>
    </location>
</feature>
<dbReference type="EMBL" id="PVNP01000124">
    <property type="protein sequence ID" value="PRO73356.1"/>
    <property type="molecule type" value="Genomic_DNA"/>
</dbReference>
<dbReference type="Pfam" id="PF07690">
    <property type="entry name" value="MFS_1"/>
    <property type="match status" value="2"/>
</dbReference>
<evidence type="ECO:0000256" key="2">
    <source>
        <dbReference type="ARBA" id="ARBA00022448"/>
    </source>
</evidence>
<dbReference type="AlphaFoldDB" id="A0A2S9VA80"/>
<dbReference type="InterPro" id="IPR036259">
    <property type="entry name" value="MFS_trans_sf"/>
</dbReference>
<dbReference type="OrthoDB" id="7584869at2"/>
<dbReference type="InterPro" id="IPR011701">
    <property type="entry name" value="MFS"/>
</dbReference>
<sequence>MKDSLKPNLSFWQIWNMCFGFFGIQYGFGLQQANLSPIFRYHGAAEHELPILWLAGPVTGLLIQPLIGAISDGTWTRFGRRKPFFMIGALVGSIAVMFMPYVPELWMVVGLFWILDAAMNTAMEPYRALVGDKLNHEQRPTGYALQSFMIAAGQMLAGLMPLIMISVGVSAETDGKQIPEIVKYSFAIGVVVILISMAWSFVKTEEYPPEDMEAFHAKREHKSIGHVFTELWSALVDMPKSLRAVWWVKLVTWFGLPMMWQYLALSIARHVYDAPNPDSPGFVEGTAQVGMAFTVMNVTTLIMALVIAKVVTKIGDAKTYALFLLIGGVGYLSMQLTTDLYTTFACMALVGIGWSAVITVPFIIAADVTPAARVGVYMGLLNAMICLPQIMEMLSVGYFYDSLLGGDPRNALALAGILFVVGAGLALRINTKPDHLANQEKQSCN</sequence>
<feature type="transmembrane region" description="Helical" evidence="6">
    <location>
        <begin position="342"/>
        <end position="364"/>
    </location>
</feature>
<feature type="transmembrane region" description="Helical" evidence="6">
    <location>
        <begin position="83"/>
        <end position="99"/>
    </location>
</feature>
<organism evidence="8 9">
    <name type="scientific">Alteromonas alba</name>
    <dbReference type="NCBI Taxonomy" id="2079529"/>
    <lineage>
        <taxon>Bacteria</taxon>
        <taxon>Pseudomonadati</taxon>
        <taxon>Pseudomonadota</taxon>
        <taxon>Gammaproteobacteria</taxon>
        <taxon>Alteromonadales</taxon>
        <taxon>Alteromonadaceae</taxon>
        <taxon>Alteromonas/Salinimonas group</taxon>
        <taxon>Alteromonas</taxon>
    </lineage>
</organism>
<keyword evidence="3 6" id="KW-0812">Transmembrane</keyword>
<proteinExistence type="predicted"/>
<evidence type="ECO:0000256" key="3">
    <source>
        <dbReference type="ARBA" id="ARBA00022692"/>
    </source>
</evidence>
<feature type="transmembrane region" description="Helical" evidence="6">
    <location>
        <begin position="376"/>
        <end position="399"/>
    </location>
</feature>
<feature type="transmembrane region" description="Helical" evidence="6">
    <location>
        <begin position="246"/>
        <end position="267"/>
    </location>
</feature>
<evidence type="ECO:0000256" key="4">
    <source>
        <dbReference type="ARBA" id="ARBA00022989"/>
    </source>
</evidence>
<evidence type="ECO:0000313" key="9">
    <source>
        <dbReference type="Proteomes" id="UP000238949"/>
    </source>
</evidence>
<feature type="transmembrane region" description="Helical" evidence="6">
    <location>
        <begin position="411"/>
        <end position="429"/>
    </location>
</feature>